<protein>
    <recommendedName>
        <fullName evidence="4">DUF3300 domain-containing protein</fullName>
    </recommendedName>
</protein>
<gene>
    <name evidence="2" type="ORF">SAMN02982931_03900</name>
</gene>
<dbReference type="PANTHER" id="PTHR40269:SF1">
    <property type="entry name" value="OUTER MEMBRANE PROTEIN"/>
    <property type="match status" value="1"/>
</dbReference>
<evidence type="ECO:0008006" key="4">
    <source>
        <dbReference type="Google" id="ProtNLM"/>
    </source>
</evidence>
<evidence type="ECO:0000313" key="3">
    <source>
        <dbReference type="Proteomes" id="UP000199071"/>
    </source>
</evidence>
<evidence type="ECO:0000313" key="2">
    <source>
        <dbReference type="EMBL" id="SDB50270.1"/>
    </source>
</evidence>
<dbReference type="InterPro" id="IPR021728">
    <property type="entry name" value="DUF3300"/>
</dbReference>
<dbReference type="Proteomes" id="UP000199071">
    <property type="component" value="Unassembled WGS sequence"/>
</dbReference>
<sequence length="454" mass="48594">MRDPGIRPLAFALVLLLAAPVGGFAQSESEAEPAAVADGEVAEDEGAPLTEDELEVVVARIALYPDELVALVVAASLYPLQIVEAARYLDKLDAEPDLEPDADWDGSVISLLNYPDIVHMMSDDLDWTQLVGDLAINQQKDMLVAIQQLRDEAVASGVLQSNDQTVVVEDNDNIVIESPDPEIVYVPTYPPEMLYDPTYVVPATPIVYSAPYPSYYYPSARFWTGVATGVATAAVFGAVVDWNDWGTWGGKVDVDVDIDKIKIDRGDKINFKGGDKNFNVKNVDRSNVSIGDRTINKTEVKNNLKGNDFNRVSNKVDRKTVDRSHVTQVTKGKDVRTNVQAGLKNTAAAPKTPIRKPPAAASRPKAKPPAAASRPAAKPAAAKRPTTSELKKKATATKPGARPDHRPSKPSLLGNPGKGKPASISSNRGHSSRGGGIRGGSPRGGGIKRGGGRR</sequence>
<keyword evidence="3" id="KW-1185">Reference proteome</keyword>
<dbReference type="RefSeq" id="WP_139167898.1">
    <property type="nucleotide sequence ID" value="NZ_FMXQ01000009.1"/>
</dbReference>
<organism evidence="2 3">
    <name type="scientific">Bauldia litoralis</name>
    <dbReference type="NCBI Taxonomy" id="665467"/>
    <lineage>
        <taxon>Bacteria</taxon>
        <taxon>Pseudomonadati</taxon>
        <taxon>Pseudomonadota</taxon>
        <taxon>Alphaproteobacteria</taxon>
        <taxon>Hyphomicrobiales</taxon>
        <taxon>Kaistiaceae</taxon>
        <taxon>Bauldia</taxon>
    </lineage>
</organism>
<reference evidence="2 3" key="1">
    <citation type="submission" date="2016-10" db="EMBL/GenBank/DDBJ databases">
        <authorList>
            <person name="de Groot N.N."/>
        </authorList>
    </citation>
    <scope>NUCLEOTIDE SEQUENCE [LARGE SCALE GENOMIC DNA]</scope>
    <source>
        <strain evidence="2 3">ATCC 35022</strain>
    </source>
</reference>
<dbReference type="EMBL" id="FMXQ01000009">
    <property type="protein sequence ID" value="SDB50270.1"/>
    <property type="molecule type" value="Genomic_DNA"/>
</dbReference>
<dbReference type="OrthoDB" id="197257at2"/>
<proteinExistence type="predicted"/>
<dbReference type="PANTHER" id="PTHR40269">
    <property type="entry name" value="OUTER MEMBRANE PROTEIN-RELATED"/>
    <property type="match status" value="1"/>
</dbReference>
<feature type="compositionally biased region" description="Basic and acidic residues" evidence="1">
    <location>
        <begin position="318"/>
        <end position="336"/>
    </location>
</feature>
<name>A0A1G6DYT2_9HYPH</name>
<feature type="compositionally biased region" description="Gly residues" evidence="1">
    <location>
        <begin position="432"/>
        <end position="454"/>
    </location>
</feature>
<dbReference type="Pfam" id="PF11737">
    <property type="entry name" value="DUF3300"/>
    <property type="match status" value="1"/>
</dbReference>
<dbReference type="AlphaFoldDB" id="A0A1G6DYT2"/>
<feature type="region of interest" description="Disordered" evidence="1">
    <location>
        <begin position="318"/>
        <end position="454"/>
    </location>
</feature>
<evidence type="ECO:0000256" key="1">
    <source>
        <dbReference type="SAM" id="MobiDB-lite"/>
    </source>
</evidence>
<accession>A0A1G6DYT2</accession>
<feature type="compositionally biased region" description="Low complexity" evidence="1">
    <location>
        <begin position="357"/>
        <end position="385"/>
    </location>
</feature>
<dbReference type="STRING" id="665467.SAMN02982931_03900"/>